<dbReference type="PROSITE" id="PS50042">
    <property type="entry name" value="CNMP_BINDING_3"/>
    <property type="match status" value="1"/>
</dbReference>
<comment type="catalytic activity">
    <reaction evidence="1">
        <text>Hydrolysis of DNA containing ring-opened 7-methylguanine residues, releasing 2,6-diamino-4-hydroxy-5-(N-methyl)formamidopyrimidine.</text>
        <dbReference type="EC" id="3.2.2.23"/>
    </reaction>
</comment>
<evidence type="ECO:0000259" key="11">
    <source>
        <dbReference type="PROSITE" id="PS50042"/>
    </source>
</evidence>
<dbReference type="PANTHER" id="PTHR22993">
    <property type="entry name" value="FORMAMIDOPYRIMIDINE-DNA GLYCOSYLASE"/>
    <property type="match status" value="1"/>
</dbReference>
<evidence type="ECO:0000256" key="5">
    <source>
        <dbReference type="ARBA" id="ARBA00023125"/>
    </source>
</evidence>
<dbReference type="STRING" id="5643.A0A060SF98"/>
<keyword evidence="4" id="KW-0378">Hydrolase</keyword>
<dbReference type="SMART" id="SM00898">
    <property type="entry name" value="Fapy_DNA_glyco"/>
    <property type="match status" value="1"/>
</dbReference>
<dbReference type="Pfam" id="PF01149">
    <property type="entry name" value="Fapy_DNA_glyco"/>
    <property type="match status" value="1"/>
</dbReference>
<evidence type="ECO:0000256" key="3">
    <source>
        <dbReference type="ARBA" id="ARBA00022763"/>
    </source>
</evidence>
<dbReference type="GO" id="GO:0005634">
    <property type="term" value="C:nucleus"/>
    <property type="evidence" value="ECO:0007669"/>
    <property type="project" value="TreeGrafter"/>
</dbReference>
<name>A0A060SF98_PYCCI</name>
<evidence type="ECO:0000259" key="12">
    <source>
        <dbReference type="PROSITE" id="PS51068"/>
    </source>
</evidence>
<comment type="similarity">
    <text evidence="2">Belongs to the FPG family.</text>
</comment>
<dbReference type="GO" id="GO:0008270">
    <property type="term" value="F:zinc ion binding"/>
    <property type="evidence" value="ECO:0007669"/>
    <property type="project" value="InterPro"/>
</dbReference>
<dbReference type="InterPro" id="IPR035937">
    <property type="entry name" value="FPG_N"/>
</dbReference>
<organism evidence="13 14">
    <name type="scientific">Pycnoporus cinnabarinus</name>
    <name type="common">Cinnabar-red polypore</name>
    <name type="synonym">Trametes cinnabarina</name>
    <dbReference type="NCBI Taxonomy" id="5643"/>
    <lineage>
        <taxon>Eukaryota</taxon>
        <taxon>Fungi</taxon>
        <taxon>Dikarya</taxon>
        <taxon>Basidiomycota</taxon>
        <taxon>Agaricomycotina</taxon>
        <taxon>Agaricomycetes</taxon>
        <taxon>Polyporales</taxon>
        <taxon>Polyporaceae</taxon>
        <taxon>Trametes</taxon>
    </lineage>
</organism>
<dbReference type="FunFam" id="1.10.8.50:FF:000009">
    <property type="entry name" value="Formamidopyrimidine-DNA glycosylase"/>
    <property type="match status" value="1"/>
</dbReference>
<evidence type="ECO:0000313" key="13">
    <source>
        <dbReference type="EMBL" id="CDO70914.1"/>
    </source>
</evidence>
<dbReference type="OMA" id="EKFPEHW"/>
<comment type="caution">
    <text evidence="13">The sequence shown here is derived from an EMBL/GenBank/DDBJ whole genome shotgun (WGS) entry which is preliminary data.</text>
</comment>
<dbReference type="EMBL" id="CCBP010000095">
    <property type="protein sequence ID" value="CDO70914.1"/>
    <property type="molecule type" value="Genomic_DNA"/>
</dbReference>
<protein>
    <submittedName>
        <fullName evidence="13">Uncharacterized protein</fullName>
    </submittedName>
</protein>
<dbReference type="AlphaFoldDB" id="A0A060SF98"/>
<dbReference type="SUPFAM" id="SSF46946">
    <property type="entry name" value="S13-like H2TH domain"/>
    <property type="match status" value="1"/>
</dbReference>
<evidence type="ECO:0000256" key="6">
    <source>
        <dbReference type="ARBA" id="ARBA00023204"/>
    </source>
</evidence>
<evidence type="ECO:0000256" key="4">
    <source>
        <dbReference type="ARBA" id="ARBA00022801"/>
    </source>
</evidence>
<dbReference type="GO" id="GO:0003684">
    <property type="term" value="F:damaged DNA binding"/>
    <property type="evidence" value="ECO:0007669"/>
    <property type="project" value="InterPro"/>
</dbReference>
<feature type="domain" description="Formamidopyrimidine-DNA glycosylase catalytic" evidence="12">
    <location>
        <begin position="1"/>
        <end position="143"/>
    </location>
</feature>
<gene>
    <name evidence="13" type="ORF">BN946_scf184829.g22</name>
</gene>
<proteinExistence type="inferred from homology"/>
<dbReference type="Pfam" id="PF06831">
    <property type="entry name" value="H2TH"/>
    <property type="match status" value="1"/>
</dbReference>
<reference evidence="13" key="1">
    <citation type="submission" date="2014-01" db="EMBL/GenBank/DDBJ databases">
        <title>The genome of the white-rot fungus Pycnoporus cinnabarinus: a basidiomycete model with a versatile arsenal for lignocellulosic biomass breakdown.</title>
        <authorList>
            <person name="Levasseur A."/>
            <person name="Lomascolo A."/>
            <person name="Ruiz-Duenas F.J."/>
            <person name="Uzan E."/>
            <person name="Piumi F."/>
            <person name="Kues U."/>
            <person name="Ram A.F.J."/>
            <person name="Murat C."/>
            <person name="Haon M."/>
            <person name="Benoit I."/>
            <person name="Arfi Y."/>
            <person name="Chevret D."/>
            <person name="Drula E."/>
            <person name="Kwon M.J."/>
            <person name="Gouret P."/>
            <person name="Lesage-Meessen L."/>
            <person name="Lombard V."/>
            <person name="Mariette J."/>
            <person name="Noirot C."/>
            <person name="Park J."/>
            <person name="Patyshakuliyeva A."/>
            <person name="Wieneger R.A.B."/>
            <person name="Wosten H.A.B."/>
            <person name="Martin F."/>
            <person name="Coutinho P.M."/>
            <person name="de Vries R."/>
            <person name="Martinez A.T."/>
            <person name="Klopp C."/>
            <person name="Pontarotti P."/>
            <person name="Henrissat B."/>
            <person name="Record E."/>
        </authorList>
    </citation>
    <scope>NUCLEOTIDE SEQUENCE [LARGE SCALE GENOMIC DNA]</scope>
    <source>
        <strain evidence="13">BRFM137</strain>
    </source>
</reference>
<keyword evidence="7" id="KW-0456">Lyase</keyword>
<evidence type="ECO:0000256" key="8">
    <source>
        <dbReference type="ARBA" id="ARBA00023268"/>
    </source>
</evidence>
<keyword evidence="9" id="KW-0326">Glycosidase</keyword>
<keyword evidence="8" id="KW-0511">Multifunctional enzyme</keyword>
<dbReference type="GO" id="GO:0016829">
    <property type="term" value="F:lyase activity"/>
    <property type="evidence" value="ECO:0007669"/>
    <property type="project" value="UniProtKB-KW"/>
</dbReference>
<evidence type="ECO:0000256" key="9">
    <source>
        <dbReference type="ARBA" id="ARBA00023295"/>
    </source>
</evidence>
<dbReference type="InterPro" id="IPR000595">
    <property type="entry name" value="cNMP-bd_dom"/>
</dbReference>
<keyword evidence="3" id="KW-0227">DNA damage</keyword>
<feature type="region of interest" description="Disordered" evidence="10">
    <location>
        <begin position="306"/>
        <end position="329"/>
    </location>
</feature>
<dbReference type="Gene3D" id="1.10.8.50">
    <property type="match status" value="1"/>
</dbReference>
<evidence type="ECO:0000256" key="7">
    <source>
        <dbReference type="ARBA" id="ARBA00023239"/>
    </source>
</evidence>
<dbReference type="PROSITE" id="PS51068">
    <property type="entry name" value="FPG_CAT"/>
    <property type="match status" value="1"/>
</dbReference>
<feature type="domain" description="Cyclic nucleotide-binding" evidence="11">
    <location>
        <begin position="35"/>
        <end position="87"/>
    </location>
</feature>
<dbReference type="SUPFAM" id="SSF81624">
    <property type="entry name" value="N-terminal domain of MutM-like DNA repair proteins"/>
    <property type="match status" value="1"/>
</dbReference>
<dbReference type="GO" id="GO:0003906">
    <property type="term" value="F:DNA-(apurinic or apyrimidinic site) endonuclease activity"/>
    <property type="evidence" value="ECO:0007669"/>
    <property type="project" value="InterPro"/>
</dbReference>
<dbReference type="OrthoDB" id="444592at2759"/>
<dbReference type="InterPro" id="IPR012319">
    <property type="entry name" value="FPG_cat"/>
</dbReference>
<keyword evidence="14" id="KW-1185">Reference proteome</keyword>
<dbReference type="Proteomes" id="UP000029665">
    <property type="component" value="Unassembled WGS sequence"/>
</dbReference>
<dbReference type="Gene3D" id="3.20.190.10">
    <property type="entry name" value="MutM-like, N-terminal"/>
    <property type="match status" value="1"/>
</dbReference>
<dbReference type="PANTHER" id="PTHR22993:SF9">
    <property type="entry name" value="FORMAMIDOPYRIMIDINE-DNA GLYCOSYLASE"/>
    <property type="match status" value="1"/>
</dbReference>
<keyword evidence="5" id="KW-0238">DNA-binding</keyword>
<evidence type="ECO:0000256" key="1">
    <source>
        <dbReference type="ARBA" id="ARBA00001668"/>
    </source>
</evidence>
<evidence type="ECO:0000256" key="2">
    <source>
        <dbReference type="ARBA" id="ARBA00009409"/>
    </source>
</evidence>
<evidence type="ECO:0000313" key="14">
    <source>
        <dbReference type="Proteomes" id="UP000029665"/>
    </source>
</evidence>
<dbReference type="SMART" id="SM01232">
    <property type="entry name" value="H2TH"/>
    <property type="match status" value="1"/>
</dbReference>
<evidence type="ECO:0000256" key="10">
    <source>
        <dbReference type="SAM" id="MobiDB-lite"/>
    </source>
</evidence>
<dbReference type="InterPro" id="IPR010979">
    <property type="entry name" value="Ribosomal_uS13-like_H2TH"/>
</dbReference>
<keyword evidence="6" id="KW-0234">DNA repair</keyword>
<accession>A0A060SF98</accession>
<dbReference type="InterPro" id="IPR015886">
    <property type="entry name" value="H2TH_FPG"/>
</dbReference>
<dbReference type="GO" id="GO:0008534">
    <property type="term" value="F:oxidized purine nucleobase lesion DNA N-glycosylase activity"/>
    <property type="evidence" value="ECO:0007669"/>
    <property type="project" value="UniProtKB-EC"/>
</dbReference>
<sequence length="353" mass="39886">MPELPGKTVVDVETVEDTIVFSGVTHDGFAAELKGRKVVDAQRYGKVFYLLLDGEGRHPVMHFGMTGMLQVKGQLATYYRETPRKASTDWPPRFMKVHQTAFLLVFRRFGYSLAAYVQFILHLKGDTHEDEAEVAFLDARRLGRVRLCKSPLTEPPISTLGFDPILSMPDLDDFKKAVRKRSCPIKALLLDQSFSAGVGNWVADEILYHARVHPEERCNVLNDEQLDALYKQTSAVCQTAVSVNADDSKFPDNWLFKHRWGKGKKEKHTLRLPDGKPATIKWITVGGRTSAYVAELQNLKRGAASEQLEAEPAESDLTPLSGEDDQKVEKVTRKRKRKVRTVLLHDLRGAIWE</sequence>
<dbReference type="GO" id="GO:0006284">
    <property type="term" value="P:base-excision repair"/>
    <property type="evidence" value="ECO:0007669"/>
    <property type="project" value="InterPro"/>
</dbReference>
<dbReference type="HOGENOM" id="CLU_038423_0_1_1"/>